<dbReference type="Gene3D" id="3.40.50.1240">
    <property type="entry name" value="Phosphoglycerate mutase-like"/>
    <property type="match status" value="1"/>
</dbReference>
<dbReference type="EC" id="3.1.3.8" evidence="4"/>
<proteinExistence type="inferred from homology"/>
<dbReference type="PIRSF" id="PIRSF000894">
    <property type="entry name" value="Acid_phosphatase"/>
    <property type="match status" value="1"/>
</dbReference>
<feature type="disulfide bond" evidence="19">
    <location>
        <begin position="120"/>
        <end position="454"/>
    </location>
</feature>
<feature type="transmembrane region" description="Helical" evidence="20">
    <location>
        <begin position="50"/>
        <end position="68"/>
    </location>
</feature>
<evidence type="ECO:0000256" key="7">
    <source>
        <dbReference type="ARBA" id="ARBA00023157"/>
    </source>
</evidence>
<dbReference type="CDD" id="cd07061">
    <property type="entry name" value="HP_HAP_like"/>
    <property type="match status" value="1"/>
</dbReference>
<dbReference type="OrthoDB" id="6509975at2759"/>
<evidence type="ECO:0000256" key="20">
    <source>
        <dbReference type="SAM" id="Phobius"/>
    </source>
</evidence>
<evidence type="ECO:0000256" key="16">
    <source>
        <dbReference type="ARBA" id="ARBA00044106"/>
    </source>
</evidence>
<evidence type="ECO:0000256" key="19">
    <source>
        <dbReference type="PIRSR" id="PIRSR000894-2"/>
    </source>
</evidence>
<dbReference type="GeneID" id="54468401"/>
<evidence type="ECO:0000313" key="21">
    <source>
        <dbReference type="EMBL" id="KAF2815791.1"/>
    </source>
</evidence>
<keyword evidence="20" id="KW-0812">Transmembrane</keyword>
<sequence length="509" mass="57206">MMSRMSRLWHRISAFRAQRYDRLPLEEHELRSPGNPGSPLKERPSSSSGLWPWAIVLTGIAFIIWAFSRVYSIEHVQPSKSCDSIDEGYRCSPNISHFWGQYSLYFSVPSEIPPEPPKGCSITFAQVLSRHGGRDPTFGKSIWYNYTINKIHQNTKEYNDEFATLADYKYTLGADQLTAAGRRQMVNSGIRFYRFYEALASKHVPFVRSSGQQRVIESGEKWLEGFGKAKNDGKPTPEMVIISEDEGSNNTLSHGLCTAFEDSHTGSAAQAAWAGIFIPPIQENVNSHLVGADLTQSEVIYLMDLCPFETVAHPTAKVSDICGLFSEKEWQQYDYYQSLGKYYGYADGNPLGATQGAGFVNELIARMTGKPVEDETCTNHTLNSNSKTFPLDRPLYADFSHDNDMSSIFSAFGLYNSTLPLSNTTLETSKDTKGYAASWTVPFAARAYFEKMMCDGEEEEFVRIIVNDRVMPLSYCDGDEHGRCKLSKFVESMAFSQAGGHWDQCFVKE</sequence>
<evidence type="ECO:0000256" key="2">
    <source>
        <dbReference type="ARBA" id="ARBA00005375"/>
    </source>
</evidence>
<evidence type="ECO:0000256" key="8">
    <source>
        <dbReference type="ARBA" id="ARBA00023180"/>
    </source>
</evidence>
<dbReference type="InterPro" id="IPR016274">
    <property type="entry name" value="Histidine_acid_Pase_euk"/>
</dbReference>
<feature type="active site" description="Nucleophile" evidence="18">
    <location>
        <position position="131"/>
    </location>
</feature>
<evidence type="ECO:0000256" key="14">
    <source>
        <dbReference type="ARBA" id="ARBA00043748"/>
    </source>
</evidence>
<comment type="similarity">
    <text evidence="2">Belongs to the histidine acid phosphatase family.</text>
</comment>
<reference evidence="23" key="3">
    <citation type="submission" date="2025-04" db="UniProtKB">
        <authorList>
            <consortium name="RefSeq"/>
        </authorList>
    </citation>
    <scope>IDENTIFICATION</scope>
    <source>
        <strain evidence="23">CBS 304.34</strain>
    </source>
</reference>
<dbReference type="GO" id="GO:0003993">
    <property type="term" value="F:acid phosphatase activity"/>
    <property type="evidence" value="ECO:0007669"/>
    <property type="project" value="TreeGrafter"/>
</dbReference>
<comment type="catalytic activity">
    <reaction evidence="12">
        <text>1D-myo-inositol 1,2-bisphosphate + H2O = 1D-myo-inositol 2-phosphate + phosphate</text>
        <dbReference type="Rhea" id="RHEA:77135"/>
        <dbReference type="ChEBI" id="CHEBI:15377"/>
        <dbReference type="ChEBI" id="CHEBI:43474"/>
        <dbReference type="ChEBI" id="CHEBI:84142"/>
        <dbReference type="ChEBI" id="CHEBI:195539"/>
    </reaction>
    <physiologicalReaction direction="left-to-right" evidence="12">
        <dbReference type="Rhea" id="RHEA:77136"/>
    </physiologicalReaction>
</comment>
<dbReference type="PANTHER" id="PTHR20963">
    <property type="entry name" value="MULTIPLE INOSITOL POLYPHOSPHATE PHOSPHATASE-RELATED"/>
    <property type="match status" value="1"/>
</dbReference>
<evidence type="ECO:0000256" key="15">
    <source>
        <dbReference type="ARBA" id="ARBA00043788"/>
    </source>
</evidence>
<reference evidence="21 23" key="1">
    <citation type="journal article" date="2020" name="Stud. Mycol.">
        <title>101 Dothideomycetes genomes: a test case for predicting lifestyles and emergence of pathogens.</title>
        <authorList>
            <person name="Haridas S."/>
            <person name="Albert R."/>
            <person name="Binder M."/>
            <person name="Bloem J."/>
            <person name="Labutti K."/>
            <person name="Salamov A."/>
            <person name="Andreopoulos B."/>
            <person name="Baker S."/>
            <person name="Barry K."/>
            <person name="Bills G."/>
            <person name="Bluhm B."/>
            <person name="Cannon C."/>
            <person name="Castanera R."/>
            <person name="Culley D."/>
            <person name="Daum C."/>
            <person name="Ezra D."/>
            <person name="Gonzalez J."/>
            <person name="Henrissat B."/>
            <person name="Kuo A."/>
            <person name="Liang C."/>
            <person name="Lipzen A."/>
            <person name="Lutzoni F."/>
            <person name="Magnuson J."/>
            <person name="Mondo S."/>
            <person name="Nolan M."/>
            <person name="Ohm R."/>
            <person name="Pangilinan J."/>
            <person name="Park H.-J."/>
            <person name="Ramirez L."/>
            <person name="Alfaro M."/>
            <person name="Sun H."/>
            <person name="Tritt A."/>
            <person name="Yoshinaga Y."/>
            <person name="Zwiers L.-H."/>
            <person name="Turgeon B."/>
            <person name="Goodwin S."/>
            <person name="Spatafora J."/>
            <person name="Crous P."/>
            <person name="Grigoriev I."/>
        </authorList>
    </citation>
    <scope>NUCLEOTIDE SEQUENCE</scope>
    <source>
        <strain evidence="21 23">CBS 304.34</strain>
    </source>
</reference>
<evidence type="ECO:0000256" key="4">
    <source>
        <dbReference type="ARBA" id="ARBA00012632"/>
    </source>
</evidence>
<dbReference type="GO" id="GO:0016158">
    <property type="term" value="F:inositol hexakisphosphate 3-phosphatase activity"/>
    <property type="evidence" value="ECO:0007669"/>
    <property type="project" value="UniProtKB-EC"/>
</dbReference>
<keyword evidence="22" id="KW-1185">Reference proteome</keyword>
<evidence type="ECO:0000256" key="18">
    <source>
        <dbReference type="PIRSR" id="PIRSR000894-1"/>
    </source>
</evidence>
<keyword evidence="8" id="KW-0325">Glycoprotein</keyword>
<evidence type="ECO:0000256" key="6">
    <source>
        <dbReference type="ARBA" id="ARBA00022801"/>
    </source>
</evidence>
<keyword evidence="7 19" id="KW-1015">Disulfide bond</keyword>
<dbReference type="EMBL" id="MU003693">
    <property type="protein sequence ID" value="KAF2815791.1"/>
    <property type="molecule type" value="Genomic_DNA"/>
</dbReference>
<evidence type="ECO:0000256" key="10">
    <source>
        <dbReference type="ARBA" id="ARBA00042300"/>
    </source>
</evidence>
<protein>
    <recommendedName>
        <fullName evidence="16">Phytase A</fullName>
        <ecNumber evidence="4">3.1.3.8</ecNumber>
    </recommendedName>
    <alternativeName>
        <fullName evidence="17">Histidine acid phosphatase phyA</fullName>
    </alternativeName>
    <alternativeName>
        <fullName evidence="10">Myo-inositol hexakisphosphate phosphohydrolase A</fullName>
    </alternativeName>
    <alternativeName>
        <fullName evidence="9">Myo-inositol-hexaphosphate 3-phosphohydrolase A</fullName>
    </alternativeName>
</protein>
<evidence type="ECO:0000256" key="17">
    <source>
        <dbReference type="ARBA" id="ARBA00044262"/>
    </source>
</evidence>
<comment type="catalytic activity">
    <reaction evidence="15">
        <text>1D-myo-inositol hexakisphosphate + H2O = 1D-myo-inositol 1,2,4,5,6-pentakisphosphate + phosphate</text>
        <dbReference type="Rhea" id="RHEA:16989"/>
        <dbReference type="ChEBI" id="CHEBI:15377"/>
        <dbReference type="ChEBI" id="CHEBI:43474"/>
        <dbReference type="ChEBI" id="CHEBI:57798"/>
        <dbReference type="ChEBI" id="CHEBI:58130"/>
        <dbReference type="EC" id="3.1.3.8"/>
    </reaction>
    <physiologicalReaction direction="left-to-right" evidence="15">
        <dbReference type="Rhea" id="RHEA:16990"/>
    </physiologicalReaction>
</comment>
<keyword evidence="6" id="KW-0378">Hydrolase</keyword>
<evidence type="ECO:0000256" key="1">
    <source>
        <dbReference type="ARBA" id="ARBA00004613"/>
    </source>
</evidence>
<dbReference type="PROSITE" id="PS00778">
    <property type="entry name" value="HIS_ACID_PHOSPHAT_2"/>
    <property type="match status" value="1"/>
</dbReference>
<evidence type="ECO:0000256" key="12">
    <source>
        <dbReference type="ARBA" id="ARBA00043675"/>
    </source>
</evidence>
<organism evidence="21">
    <name type="scientific">Mytilinidion resinicola</name>
    <dbReference type="NCBI Taxonomy" id="574789"/>
    <lineage>
        <taxon>Eukaryota</taxon>
        <taxon>Fungi</taxon>
        <taxon>Dikarya</taxon>
        <taxon>Ascomycota</taxon>
        <taxon>Pezizomycotina</taxon>
        <taxon>Dothideomycetes</taxon>
        <taxon>Pleosporomycetidae</taxon>
        <taxon>Mytilinidiales</taxon>
        <taxon>Mytilinidiaceae</taxon>
        <taxon>Mytilinidion</taxon>
    </lineage>
</organism>
<evidence type="ECO:0000256" key="9">
    <source>
        <dbReference type="ARBA" id="ARBA00041857"/>
    </source>
</evidence>
<evidence type="ECO:0000256" key="11">
    <source>
        <dbReference type="ARBA" id="ARBA00043670"/>
    </source>
</evidence>
<evidence type="ECO:0000313" key="22">
    <source>
        <dbReference type="Proteomes" id="UP000504636"/>
    </source>
</evidence>
<keyword evidence="5" id="KW-0964">Secreted</keyword>
<evidence type="ECO:0000256" key="3">
    <source>
        <dbReference type="ARBA" id="ARBA00011245"/>
    </source>
</evidence>
<feature type="disulfide bond" evidence="19">
    <location>
        <begin position="306"/>
        <end position="322"/>
    </location>
</feature>
<keyword evidence="20" id="KW-0472">Membrane</keyword>
<feature type="disulfide bond" evidence="19">
    <location>
        <begin position="476"/>
        <end position="484"/>
    </location>
</feature>
<feature type="active site" description="Proton donor" evidence="18">
    <location>
        <position position="402"/>
    </location>
</feature>
<accession>A0A6A6Z3Q9</accession>
<gene>
    <name evidence="21 23" type="ORF">BDZ99DRAFT_565721</name>
</gene>
<name>A0A6A6Z3Q9_9PEZI</name>
<evidence type="ECO:0000313" key="23">
    <source>
        <dbReference type="RefSeq" id="XP_033582755.1"/>
    </source>
</evidence>
<dbReference type="PROSITE" id="PS00616">
    <property type="entry name" value="HIS_ACID_PHOSPHAT_1"/>
    <property type="match status" value="1"/>
</dbReference>
<dbReference type="InterPro" id="IPR029033">
    <property type="entry name" value="His_PPase_superfam"/>
</dbReference>
<dbReference type="RefSeq" id="XP_033582755.1">
    <property type="nucleotide sequence ID" value="XM_033727508.1"/>
</dbReference>
<feature type="disulfide bond" evidence="19">
    <location>
        <begin position="257"/>
        <end position="505"/>
    </location>
</feature>
<keyword evidence="20" id="KW-1133">Transmembrane helix</keyword>
<comment type="subunit">
    <text evidence="3">Monomer.</text>
</comment>
<dbReference type="InterPro" id="IPR000560">
    <property type="entry name" value="His_Pase_clade-2"/>
</dbReference>
<dbReference type="Pfam" id="PF00328">
    <property type="entry name" value="His_Phos_2"/>
    <property type="match status" value="1"/>
</dbReference>
<dbReference type="AlphaFoldDB" id="A0A6A6Z3Q9"/>
<comment type="catalytic activity">
    <reaction evidence="14">
        <text>1D-myo-inositol 1,2,4,5,6-pentakisphosphate + H2O = 1D-myo-inositol 1,2,5,6-tetrakisphosphate + phosphate</text>
        <dbReference type="Rhea" id="RHEA:77115"/>
        <dbReference type="ChEBI" id="CHEBI:15377"/>
        <dbReference type="ChEBI" id="CHEBI:43474"/>
        <dbReference type="ChEBI" id="CHEBI:57798"/>
        <dbReference type="ChEBI" id="CHEBI:195535"/>
    </reaction>
    <physiologicalReaction direction="left-to-right" evidence="14">
        <dbReference type="Rhea" id="RHEA:77116"/>
    </physiologicalReaction>
</comment>
<evidence type="ECO:0000256" key="5">
    <source>
        <dbReference type="ARBA" id="ARBA00022525"/>
    </source>
</evidence>
<dbReference type="InterPro" id="IPR033379">
    <property type="entry name" value="Acid_Pase_AS"/>
</dbReference>
<dbReference type="SUPFAM" id="SSF53254">
    <property type="entry name" value="Phosphoglycerate mutase-like"/>
    <property type="match status" value="1"/>
</dbReference>
<dbReference type="Proteomes" id="UP000504636">
    <property type="component" value="Unplaced"/>
</dbReference>
<comment type="subcellular location">
    <subcellularLocation>
        <location evidence="1">Secreted</location>
    </subcellularLocation>
</comment>
<comment type="catalytic activity">
    <reaction evidence="11">
        <text>1D-myo-inositol 1,2,5,6-tetrakisphosphate + H2O = 1D-myo-inositol 1,2,6-trisphosphate + phosphate</text>
        <dbReference type="Rhea" id="RHEA:77119"/>
        <dbReference type="ChEBI" id="CHEBI:15377"/>
        <dbReference type="ChEBI" id="CHEBI:43474"/>
        <dbReference type="ChEBI" id="CHEBI:195535"/>
        <dbReference type="ChEBI" id="CHEBI:195537"/>
    </reaction>
    <physiologicalReaction direction="left-to-right" evidence="11">
        <dbReference type="Rhea" id="RHEA:77120"/>
    </physiologicalReaction>
</comment>
<dbReference type="PANTHER" id="PTHR20963:SF24">
    <property type="entry name" value="3-PHYTASE B"/>
    <property type="match status" value="1"/>
</dbReference>
<dbReference type="GO" id="GO:0005576">
    <property type="term" value="C:extracellular region"/>
    <property type="evidence" value="ECO:0007669"/>
    <property type="project" value="UniProtKB-SubCell"/>
</dbReference>
<evidence type="ECO:0000256" key="13">
    <source>
        <dbReference type="ARBA" id="ARBA00043721"/>
    </source>
</evidence>
<comment type="catalytic activity">
    <reaction evidence="13">
        <text>1D-myo-inositol 1,2,6-trisphosphate + H2O = 1D-myo-inositol 1,2-bisphosphate + phosphate</text>
        <dbReference type="Rhea" id="RHEA:77131"/>
        <dbReference type="ChEBI" id="CHEBI:15377"/>
        <dbReference type="ChEBI" id="CHEBI:43474"/>
        <dbReference type="ChEBI" id="CHEBI:195537"/>
        <dbReference type="ChEBI" id="CHEBI:195539"/>
    </reaction>
    <physiologicalReaction direction="left-to-right" evidence="13">
        <dbReference type="Rhea" id="RHEA:77132"/>
    </physiologicalReaction>
</comment>
<reference evidence="23" key="2">
    <citation type="submission" date="2020-04" db="EMBL/GenBank/DDBJ databases">
        <authorList>
            <consortium name="NCBI Genome Project"/>
        </authorList>
    </citation>
    <scope>NUCLEOTIDE SEQUENCE</scope>
    <source>
        <strain evidence="23">CBS 304.34</strain>
    </source>
</reference>